<accession>A0A9Q3BLA8</accession>
<comment type="caution">
    <text evidence="1">The sequence shown here is derived from an EMBL/GenBank/DDBJ whole genome shotgun (WGS) entry which is preliminary data.</text>
</comment>
<dbReference type="Proteomes" id="UP000765509">
    <property type="component" value="Unassembled WGS sequence"/>
</dbReference>
<reference evidence="1" key="1">
    <citation type="submission" date="2021-03" db="EMBL/GenBank/DDBJ databases">
        <title>Draft genome sequence of rust myrtle Austropuccinia psidii MF-1, a brazilian biotype.</title>
        <authorList>
            <person name="Quecine M.C."/>
            <person name="Pachon D.M.R."/>
            <person name="Bonatelli M.L."/>
            <person name="Correr F.H."/>
            <person name="Franceschini L.M."/>
            <person name="Leite T.F."/>
            <person name="Margarido G.R.A."/>
            <person name="Almeida C.A."/>
            <person name="Ferrarezi J.A."/>
            <person name="Labate C.A."/>
        </authorList>
    </citation>
    <scope>NUCLEOTIDE SEQUENCE</scope>
    <source>
        <strain evidence="1">MF-1</strain>
    </source>
</reference>
<protein>
    <submittedName>
        <fullName evidence="1">Uncharacterized protein</fullName>
    </submittedName>
</protein>
<name>A0A9Q3BLA8_9BASI</name>
<proteinExistence type="predicted"/>
<dbReference type="EMBL" id="AVOT02001438">
    <property type="protein sequence ID" value="MBW0466941.1"/>
    <property type="molecule type" value="Genomic_DNA"/>
</dbReference>
<evidence type="ECO:0000313" key="1">
    <source>
        <dbReference type="EMBL" id="MBW0466941.1"/>
    </source>
</evidence>
<evidence type="ECO:0000313" key="2">
    <source>
        <dbReference type="Proteomes" id="UP000765509"/>
    </source>
</evidence>
<keyword evidence="2" id="KW-1185">Reference proteome</keyword>
<gene>
    <name evidence="1" type="ORF">O181_006656</name>
</gene>
<organism evidence="1 2">
    <name type="scientific">Austropuccinia psidii MF-1</name>
    <dbReference type="NCBI Taxonomy" id="1389203"/>
    <lineage>
        <taxon>Eukaryota</taxon>
        <taxon>Fungi</taxon>
        <taxon>Dikarya</taxon>
        <taxon>Basidiomycota</taxon>
        <taxon>Pucciniomycotina</taxon>
        <taxon>Pucciniomycetes</taxon>
        <taxon>Pucciniales</taxon>
        <taxon>Sphaerophragmiaceae</taxon>
        <taxon>Austropuccinia</taxon>
    </lineage>
</organism>
<sequence>MEGIKFSSVSQDIHPLGILEAEILFPYPARSIGLKVESFFINNCTSQHFILGKNYLNIYVIDIINHYNRYFTIGENKRQKYFFPLEKKEINVIRQVKNFKKEKFVTDKLIEAQISPELTSDMKEDLIEILFQYREDFASDNEPLGSIKVHEVETMINVERPYSPLLRRPAYPDSPRAKKALETHINELMKL</sequence>
<dbReference type="AlphaFoldDB" id="A0A9Q3BLA8"/>